<sequence length="141" mass="14425">MSGKVHSAAGGDSFVVESGGQMLIESGGRLVAEAGSLVEIMPRWKTFPLTTHAISPLEAGVLVKTTNSNPVSITVPPGIALAAPVTVHQLGAGQVTFVEGSGVNIRTPETLKIAKQGAAVTLSATDIADEYVLAGYLERTA</sequence>
<evidence type="ECO:0000313" key="2">
    <source>
        <dbReference type="Proteomes" id="UP000515465"/>
    </source>
</evidence>
<gene>
    <name evidence="1" type="ORF">HB778_27320</name>
</gene>
<protein>
    <submittedName>
        <fullName evidence="1">Uncharacterized protein</fullName>
    </submittedName>
</protein>
<dbReference type="EMBL" id="CP050296">
    <property type="protein sequence ID" value="QND59853.1"/>
    <property type="molecule type" value="Genomic_DNA"/>
</dbReference>
<evidence type="ECO:0000313" key="1">
    <source>
        <dbReference type="EMBL" id="QND59853.1"/>
    </source>
</evidence>
<dbReference type="AlphaFoldDB" id="A0A7G6SZC1"/>
<name>A0A7G6SZC1_9HYPH</name>
<accession>A0A7G6SZC1</accession>
<dbReference type="Proteomes" id="UP000515465">
    <property type="component" value="Chromosome"/>
</dbReference>
<proteinExistence type="predicted"/>
<dbReference type="RefSeq" id="WP_183458450.1">
    <property type="nucleotide sequence ID" value="NZ_CP050296.1"/>
</dbReference>
<organism evidence="1 2">
    <name type="scientific">Mesorhizobium huakuii</name>
    <dbReference type="NCBI Taxonomy" id="28104"/>
    <lineage>
        <taxon>Bacteria</taxon>
        <taxon>Pseudomonadati</taxon>
        <taxon>Pseudomonadota</taxon>
        <taxon>Alphaproteobacteria</taxon>
        <taxon>Hyphomicrobiales</taxon>
        <taxon>Phyllobacteriaceae</taxon>
        <taxon>Mesorhizobium</taxon>
    </lineage>
</organism>
<reference evidence="2" key="1">
    <citation type="journal article" date="2020" name="Mol. Plant Microbe">
        <title>Rhizobial microsymbionts of the narrowly endemic Oxytropis species growing in Kamchatka are characterized by significant genetic diversity and possess a set of genes that are associated with T3SS and T6SS secretion systems and can affect the development of symbiosis.</title>
        <authorList>
            <person name="Safronova V."/>
            <person name="Guro P."/>
            <person name="Sazanova A."/>
            <person name="Kuznetsova I."/>
            <person name="Belimov A."/>
            <person name="Yakubov V."/>
            <person name="Chirak E."/>
            <person name="Afonin A."/>
            <person name="Gogolev Y."/>
            <person name="Andronov E."/>
            <person name="Tikhonovich I."/>
        </authorList>
    </citation>
    <scope>NUCLEOTIDE SEQUENCE [LARGE SCALE GENOMIC DNA]</scope>
    <source>
        <strain evidence="2">583</strain>
    </source>
</reference>